<feature type="region of interest" description="Disordered" evidence="1">
    <location>
        <begin position="1"/>
        <end position="34"/>
    </location>
</feature>
<gene>
    <name evidence="2" type="ORF">LOC62_03G004119</name>
</gene>
<evidence type="ECO:0008006" key="4">
    <source>
        <dbReference type="Google" id="ProtNLM"/>
    </source>
</evidence>
<feature type="compositionally biased region" description="Basic residues" evidence="1">
    <location>
        <begin position="1"/>
        <end position="17"/>
    </location>
</feature>
<evidence type="ECO:0000256" key="1">
    <source>
        <dbReference type="SAM" id="MobiDB-lite"/>
    </source>
</evidence>
<keyword evidence="3" id="KW-1185">Reference proteome</keyword>
<dbReference type="GeneID" id="87807359"/>
<dbReference type="EMBL" id="CP086716">
    <property type="protein sequence ID" value="WOO80593.1"/>
    <property type="molecule type" value="Genomic_DNA"/>
</dbReference>
<evidence type="ECO:0000313" key="3">
    <source>
        <dbReference type="Proteomes" id="UP000827549"/>
    </source>
</evidence>
<reference evidence="2" key="1">
    <citation type="submission" date="2023-10" db="EMBL/GenBank/DDBJ databases">
        <authorList>
            <person name="Noh H."/>
        </authorList>
    </citation>
    <scope>NUCLEOTIDE SEQUENCE</scope>
    <source>
        <strain evidence="2">DUCC4014</strain>
    </source>
</reference>
<sequence>MAKAKPKLKKPASAKRKRGDDESAGSSAPDGAIVDDRTWTNGDFTLISSDNVRFRVDGVHLFSPSAVFRAAADLNPRDRTARFTDTEYETASVVKNFLDFVVKFRTSQFKEQHRRMYISREGVSPFVQLARFLHKYDSRVELRRLLYVFGKEVGHSYDLYARDSFIIAALAGDVNACSDAIEATSGASDKGTSDSFMDLHALVPANIPPVVKEMIPAHYWVALCKGWERSGKHRNRSEWAHHFELLIDGGASK</sequence>
<name>A0AAF1BQ88_9TREE</name>
<dbReference type="AlphaFoldDB" id="A0AAF1BQ88"/>
<evidence type="ECO:0000313" key="2">
    <source>
        <dbReference type="EMBL" id="WOO80593.1"/>
    </source>
</evidence>
<dbReference type="RefSeq" id="XP_062626625.1">
    <property type="nucleotide sequence ID" value="XM_062770641.1"/>
</dbReference>
<organism evidence="2 3">
    <name type="scientific">Vanrija pseudolonga</name>
    <dbReference type="NCBI Taxonomy" id="143232"/>
    <lineage>
        <taxon>Eukaryota</taxon>
        <taxon>Fungi</taxon>
        <taxon>Dikarya</taxon>
        <taxon>Basidiomycota</taxon>
        <taxon>Agaricomycotina</taxon>
        <taxon>Tremellomycetes</taxon>
        <taxon>Trichosporonales</taxon>
        <taxon>Trichosporonaceae</taxon>
        <taxon>Vanrija</taxon>
    </lineage>
</organism>
<dbReference type="Proteomes" id="UP000827549">
    <property type="component" value="Chromosome 3"/>
</dbReference>
<accession>A0AAF1BQ88</accession>
<proteinExistence type="predicted"/>
<protein>
    <recommendedName>
        <fullName evidence="4">BTB domain-containing protein</fullName>
    </recommendedName>
</protein>